<comment type="cofactor">
    <cofactor evidence="1">
        <name>Zn(2+)</name>
        <dbReference type="ChEBI" id="CHEBI:29105"/>
    </cofactor>
</comment>
<dbReference type="GO" id="GO:0046872">
    <property type="term" value="F:metal ion binding"/>
    <property type="evidence" value="ECO:0007669"/>
    <property type="project" value="UniProtKB-KW"/>
</dbReference>
<organism evidence="10 11">
    <name type="scientific">Arachis hypogaea</name>
    <name type="common">Peanut</name>
    <dbReference type="NCBI Taxonomy" id="3818"/>
    <lineage>
        <taxon>Eukaryota</taxon>
        <taxon>Viridiplantae</taxon>
        <taxon>Streptophyta</taxon>
        <taxon>Embryophyta</taxon>
        <taxon>Tracheophyta</taxon>
        <taxon>Spermatophyta</taxon>
        <taxon>Magnoliopsida</taxon>
        <taxon>eudicotyledons</taxon>
        <taxon>Gunneridae</taxon>
        <taxon>Pentapetalae</taxon>
        <taxon>rosids</taxon>
        <taxon>fabids</taxon>
        <taxon>Fabales</taxon>
        <taxon>Fabaceae</taxon>
        <taxon>Papilionoideae</taxon>
        <taxon>50 kb inversion clade</taxon>
        <taxon>dalbergioids sensu lato</taxon>
        <taxon>Dalbergieae</taxon>
        <taxon>Pterocarpus clade</taxon>
        <taxon>Arachis</taxon>
    </lineage>
</organism>
<dbReference type="STRING" id="3818.A0A445AW95"/>
<evidence type="ECO:0000259" key="9">
    <source>
        <dbReference type="Pfam" id="PF00962"/>
    </source>
</evidence>
<dbReference type="SUPFAM" id="SSF51556">
    <property type="entry name" value="Metallo-dependent hydrolases"/>
    <property type="match status" value="1"/>
</dbReference>
<evidence type="ECO:0000256" key="1">
    <source>
        <dbReference type="ARBA" id="ARBA00001947"/>
    </source>
</evidence>
<evidence type="ECO:0000256" key="8">
    <source>
        <dbReference type="SAM" id="MobiDB-lite"/>
    </source>
</evidence>
<evidence type="ECO:0000256" key="7">
    <source>
        <dbReference type="ARBA" id="ARBA00048787"/>
    </source>
</evidence>
<proteinExistence type="inferred from homology"/>
<evidence type="ECO:0000313" key="11">
    <source>
        <dbReference type="Proteomes" id="UP000289738"/>
    </source>
</evidence>
<protein>
    <recommendedName>
        <fullName evidence="9">Adenosine deaminase domain-containing protein</fullName>
    </recommendedName>
</protein>
<evidence type="ECO:0000256" key="5">
    <source>
        <dbReference type="ARBA" id="ARBA00022833"/>
    </source>
</evidence>
<dbReference type="PANTHER" id="PTHR11409:SF42">
    <property type="entry name" value="ADENOSINE DEAMINASE-LIKE PROTEIN"/>
    <property type="match status" value="1"/>
</dbReference>
<dbReference type="GO" id="GO:0009117">
    <property type="term" value="P:nucleotide metabolic process"/>
    <property type="evidence" value="ECO:0007669"/>
    <property type="project" value="UniProtKB-KW"/>
</dbReference>
<dbReference type="AlphaFoldDB" id="A0A445AW95"/>
<dbReference type="GO" id="GO:0006154">
    <property type="term" value="P:adenosine catabolic process"/>
    <property type="evidence" value="ECO:0007669"/>
    <property type="project" value="TreeGrafter"/>
</dbReference>
<dbReference type="InterPro" id="IPR032466">
    <property type="entry name" value="Metal_Hydrolase"/>
</dbReference>
<dbReference type="Pfam" id="PF00962">
    <property type="entry name" value="A_deaminase"/>
    <property type="match status" value="1"/>
</dbReference>
<comment type="catalytic activity">
    <reaction evidence="7">
        <text>N(6)-methyl-AMP + H2O + H(+) = IMP + methylamine</text>
        <dbReference type="Rhea" id="RHEA:16001"/>
        <dbReference type="ChEBI" id="CHEBI:15377"/>
        <dbReference type="ChEBI" id="CHEBI:15378"/>
        <dbReference type="ChEBI" id="CHEBI:58053"/>
        <dbReference type="ChEBI" id="CHEBI:59338"/>
        <dbReference type="ChEBI" id="CHEBI:144842"/>
    </reaction>
    <physiologicalReaction direction="left-to-right" evidence="7">
        <dbReference type="Rhea" id="RHEA:16002"/>
    </physiologicalReaction>
</comment>
<reference evidence="10 11" key="1">
    <citation type="submission" date="2019-01" db="EMBL/GenBank/DDBJ databases">
        <title>Sequencing of cultivated peanut Arachis hypogaea provides insights into genome evolution and oil improvement.</title>
        <authorList>
            <person name="Chen X."/>
        </authorList>
    </citation>
    <scope>NUCLEOTIDE SEQUENCE [LARGE SCALE GENOMIC DNA]</scope>
    <source>
        <strain evidence="11">cv. Fuhuasheng</strain>
        <tissue evidence="10">Leaves</tissue>
    </source>
</reference>
<dbReference type="Proteomes" id="UP000289738">
    <property type="component" value="Chromosome B01"/>
</dbReference>
<comment type="similarity">
    <text evidence="2">Belongs to the metallo-dependent hydrolases superfamily. Adenosine and AMP deaminases family.</text>
</comment>
<evidence type="ECO:0000256" key="3">
    <source>
        <dbReference type="ARBA" id="ARBA00022723"/>
    </source>
</evidence>
<dbReference type="GO" id="GO:0046103">
    <property type="term" value="P:inosine biosynthetic process"/>
    <property type="evidence" value="ECO:0007669"/>
    <property type="project" value="TreeGrafter"/>
</dbReference>
<accession>A0A445AW95</accession>
<gene>
    <name evidence="10" type="ORF">Ahy_B01g055390</name>
</gene>
<dbReference type="PANTHER" id="PTHR11409">
    <property type="entry name" value="ADENOSINE DEAMINASE"/>
    <property type="match status" value="1"/>
</dbReference>
<dbReference type="InterPro" id="IPR006330">
    <property type="entry name" value="Ado/ade_deaminase"/>
</dbReference>
<dbReference type="GO" id="GO:0004000">
    <property type="term" value="F:adenosine deaminase activity"/>
    <property type="evidence" value="ECO:0007669"/>
    <property type="project" value="TreeGrafter"/>
</dbReference>
<keyword evidence="6" id="KW-0546">Nucleotide metabolism</keyword>
<comment type="caution">
    <text evidence="10">The sequence shown here is derived from an EMBL/GenBank/DDBJ whole genome shotgun (WGS) entry which is preliminary data.</text>
</comment>
<feature type="compositionally biased region" description="Polar residues" evidence="8">
    <location>
        <begin position="254"/>
        <end position="266"/>
    </location>
</feature>
<feature type="region of interest" description="Disordered" evidence="8">
    <location>
        <begin position="247"/>
        <end position="280"/>
    </location>
</feature>
<keyword evidence="4" id="KW-0378">Hydrolase</keyword>
<keyword evidence="3" id="KW-0479">Metal-binding</keyword>
<evidence type="ECO:0000313" key="10">
    <source>
        <dbReference type="EMBL" id="RYR30646.1"/>
    </source>
</evidence>
<keyword evidence="11" id="KW-1185">Reference proteome</keyword>
<dbReference type="InterPro" id="IPR001365">
    <property type="entry name" value="A_deaminase_dom"/>
</dbReference>
<dbReference type="EMBL" id="SDMP01000011">
    <property type="protein sequence ID" value="RYR30646.1"/>
    <property type="molecule type" value="Genomic_DNA"/>
</dbReference>
<name>A0A445AW95_ARAHY</name>
<dbReference type="Gene3D" id="3.20.20.140">
    <property type="entry name" value="Metal-dependent hydrolases"/>
    <property type="match status" value="1"/>
</dbReference>
<keyword evidence="5" id="KW-0862">Zinc</keyword>
<sequence length="336" mass="37784">MEWWMSMPKVELHAHLNGSIRGSTLLELARALWDKGLIDFSQVEHVILKMFKAYNGGGYGFVNTDDHMTVTRIVNEVVEDFASEKVVYLELRTTPKKNDSQGMSKRSYVEAVLEGIRSVSSVDVALIPYTEDPRNLLESLHAATNDKCDGNSRKKIFVRLLLSADRRETTEATMETVKLALEMRHLGVVGIDLSGNPKVGEWFLIQRRYKICSILFPIIGHACFFEEEHWRKLKSTNIPDFQEENMRERVASSDRGSSWHQTSSFNVAEKRRRKEKKRNEAATAVMELTDAVGSIELHLPQNAVAAVPLPADAANEGWNNFSDKAQGVKSAATCSG</sequence>
<evidence type="ECO:0000256" key="4">
    <source>
        <dbReference type="ARBA" id="ARBA00022801"/>
    </source>
</evidence>
<feature type="domain" description="Adenosine deaminase" evidence="9">
    <location>
        <begin position="8"/>
        <end position="196"/>
    </location>
</feature>
<evidence type="ECO:0000256" key="6">
    <source>
        <dbReference type="ARBA" id="ARBA00023080"/>
    </source>
</evidence>
<evidence type="ECO:0000256" key="2">
    <source>
        <dbReference type="ARBA" id="ARBA00006676"/>
    </source>
</evidence>